<evidence type="ECO:0008006" key="4">
    <source>
        <dbReference type="Google" id="ProtNLM"/>
    </source>
</evidence>
<keyword evidence="3" id="KW-1185">Reference proteome</keyword>
<dbReference type="OrthoDB" id="5734946at2"/>
<dbReference type="HOGENOM" id="CLU_149778_3_0_6"/>
<keyword evidence="1" id="KW-0472">Membrane</keyword>
<organism evidence="2 3">
    <name type="scientific">Pseudomonas saudiphocaensis</name>
    <dbReference type="NCBI Taxonomy" id="1499686"/>
    <lineage>
        <taxon>Bacteria</taxon>
        <taxon>Pseudomonadati</taxon>
        <taxon>Pseudomonadota</taxon>
        <taxon>Gammaproteobacteria</taxon>
        <taxon>Pseudomonadales</taxon>
        <taxon>Pseudomonadaceae</taxon>
        <taxon>Pseudomonas</taxon>
    </lineage>
</organism>
<evidence type="ECO:0000313" key="3">
    <source>
        <dbReference type="Proteomes" id="UP000053902"/>
    </source>
</evidence>
<dbReference type="AlphaFoldDB" id="A0A078M027"/>
<dbReference type="Pfam" id="PF16137">
    <property type="entry name" value="DUF4845"/>
    <property type="match status" value="1"/>
</dbReference>
<dbReference type="STRING" id="1499686.BN1079_03347"/>
<dbReference type="RefSeq" id="WP_037026254.1">
    <property type="nucleotide sequence ID" value="NZ_CCSF01000001.1"/>
</dbReference>
<sequence length="125" mass="14555">MSFARSQKGLSMLSWIVMLALVAFVASTAFKMLPHYFDYMSMDKIISGVESDKATEVRSVRDFYTHVSRGMDVNGIRGLDLEEALKVEIENNEFRVHLNYEKREPLIRNLDLVANFDKEYRLRMP</sequence>
<dbReference type="InterPro" id="IPR032314">
    <property type="entry name" value="DUF4845"/>
</dbReference>
<feature type="transmembrane region" description="Helical" evidence="1">
    <location>
        <begin position="12"/>
        <end position="33"/>
    </location>
</feature>
<accession>A0A078M027</accession>
<evidence type="ECO:0000313" key="2">
    <source>
        <dbReference type="EMBL" id="CDZ95997.1"/>
    </source>
</evidence>
<keyword evidence="1" id="KW-1133">Transmembrane helix</keyword>
<keyword evidence="1" id="KW-0812">Transmembrane</keyword>
<dbReference type="Proteomes" id="UP000053902">
    <property type="component" value="Unassembled WGS sequence"/>
</dbReference>
<proteinExistence type="predicted"/>
<gene>
    <name evidence="2" type="ORF">BN1079_03347</name>
</gene>
<name>A0A078M027_9PSED</name>
<evidence type="ECO:0000256" key="1">
    <source>
        <dbReference type="SAM" id="Phobius"/>
    </source>
</evidence>
<dbReference type="EMBL" id="CCSF01000001">
    <property type="protein sequence ID" value="CDZ95997.1"/>
    <property type="molecule type" value="Genomic_DNA"/>
</dbReference>
<reference evidence="2 3" key="1">
    <citation type="submission" date="2014-07" db="EMBL/GenBank/DDBJ databases">
        <authorList>
            <person name="Urmite Genomes Urmite Genomes"/>
        </authorList>
    </citation>
    <scope>NUCLEOTIDE SEQUENCE [LARGE SCALE GENOMIC DNA]</scope>
    <source>
        <strain evidence="2 3">20_BN</strain>
    </source>
</reference>
<protein>
    <recommendedName>
        <fullName evidence="4">DUF4845 domain-containing protein</fullName>
    </recommendedName>
</protein>
<dbReference type="eggNOG" id="COG4969">
    <property type="taxonomic scope" value="Bacteria"/>
</dbReference>